<dbReference type="SMR" id="A0A3L8GRR6"/>
<evidence type="ECO:0000313" key="5">
    <source>
        <dbReference type="Proteomes" id="UP000269148"/>
    </source>
</evidence>
<dbReference type="Proteomes" id="UP000025245">
    <property type="component" value="Chromosome"/>
</dbReference>
<dbReference type="NCBIfam" id="TIGR01363">
    <property type="entry name" value="strep_his_triad"/>
    <property type="match status" value="1"/>
</dbReference>
<evidence type="ECO:0000313" key="3">
    <source>
        <dbReference type="EMBL" id="RLU59114.1"/>
    </source>
</evidence>
<accession>A0A3L8GRR6</accession>
<dbReference type="InterPro" id="IPR006270">
    <property type="entry name" value="Strep_his_triad_rpt"/>
</dbReference>
<proteinExistence type="predicted"/>
<feature type="compositionally biased region" description="Basic and acidic residues" evidence="1">
    <location>
        <begin position="755"/>
        <end position="773"/>
    </location>
</feature>
<gene>
    <name evidence="3" type="ORF">DIY07_00895</name>
    <name evidence="2" type="ORF">DQ08_00975</name>
</gene>
<dbReference type="InterPro" id="IPR023832">
    <property type="entry name" value="His_triad_protein"/>
</dbReference>
<evidence type="ECO:0000313" key="4">
    <source>
        <dbReference type="Proteomes" id="UP000025245"/>
    </source>
</evidence>
<dbReference type="GeneID" id="35765793"/>
<dbReference type="KEGG" id="siq:DQ08_00975"/>
<dbReference type="OrthoDB" id="3264350at2"/>
<dbReference type="EMBL" id="CP007586">
    <property type="protein sequence ID" value="AHY15083.1"/>
    <property type="molecule type" value="Genomic_DNA"/>
</dbReference>
<dbReference type="InterPro" id="IPR037228">
    <property type="entry name" value="PhtA_dom_sf"/>
</dbReference>
<dbReference type="Pfam" id="PF04270">
    <property type="entry name" value="Strep_his_triad"/>
    <property type="match status" value="7"/>
</dbReference>
<keyword evidence="4" id="KW-1185">Reference proteome</keyword>
<feature type="region of interest" description="Disordered" evidence="1">
    <location>
        <begin position="717"/>
        <end position="780"/>
    </location>
</feature>
<feature type="region of interest" description="Disordered" evidence="1">
    <location>
        <begin position="679"/>
        <end position="698"/>
    </location>
</feature>
<dbReference type="KEGG" id="siz:SI82_01225"/>
<dbReference type="AlphaFoldDB" id="A0A3L8GRR6"/>
<evidence type="ECO:0000256" key="1">
    <source>
        <dbReference type="SAM" id="MobiDB-lite"/>
    </source>
</evidence>
<feature type="compositionally biased region" description="Low complexity" evidence="1">
    <location>
        <begin position="718"/>
        <end position="728"/>
    </location>
</feature>
<protein>
    <submittedName>
        <fullName evidence="2">Histidine triad (HIT) protein</fullName>
    </submittedName>
    <submittedName>
        <fullName evidence="3">Pneumococcal-type histidine triad protein</fullName>
    </submittedName>
</protein>
<dbReference type="KEGG" id="sio:DW64_00970"/>
<dbReference type="RefSeq" id="WP_003098952.1">
    <property type="nucleotide sequence ID" value="NZ_CP010783.1"/>
</dbReference>
<reference evidence="2 4" key="1">
    <citation type="journal article" date="2014" name="Genome Announc.">
        <title>Complete Genome Sequence of a Virulent Strain, Streptococcus iniae ISET0901, Isolated from Diseased Tilapia.</title>
        <authorList>
            <person name="Pridgeon J.W."/>
            <person name="Zhang D."/>
            <person name="Zhang L."/>
        </authorList>
    </citation>
    <scope>NUCLEOTIDE SEQUENCE [LARGE SCALE GENOMIC DNA]</scope>
    <source>
        <strain evidence="2 4">ISET0901</strain>
    </source>
</reference>
<dbReference type="SUPFAM" id="SSF142887">
    <property type="entry name" value="PhtA domain-like"/>
    <property type="match status" value="3"/>
</dbReference>
<evidence type="ECO:0000313" key="2">
    <source>
        <dbReference type="EMBL" id="AHY15083.1"/>
    </source>
</evidence>
<dbReference type="EMBL" id="QLQD01000012">
    <property type="protein sequence ID" value="RLU59114.1"/>
    <property type="molecule type" value="Genomic_DNA"/>
</dbReference>
<dbReference type="Proteomes" id="UP000269148">
    <property type="component" value="Unassembled WGS sequence"/>
</dbReference>
<sequence>MKKKSVYLSSVAVLIAANIGCYQLGKHNALTETNKNRIAYIDSKESQSKAKPSGAKTMDQISAEEGISAEQIVVKITDQGYVTSHGDHFHFYNGKVPYDAILSEELLMTDPNYQFKQSDVINEVRDGYVIKVGGNYYVYLKPGSKRKNIRTKAQIEEQVAKGTKEAKEKGIEAVAHLSKAEAAAVKEARASGRYTTDDGYIFSPTDVIDDMGDAFLVPHGNHFHYIPKKDLSASELAAAQAYWNNKSGGKVDFSGKHIFANNQWASGNHSDWTAGTPNYQPVGHLPSAAISGNEYKNKSFGELLDQLHRLDLSKRHVEEDGLIFEPTQVTRANAFGYVIPHGDHFHIIPRWQLSPLEITLAERYLAGQTQGTSMGPVQPIPTTLAPASSEVPDSGVNHQFLGHTIRAYGKGLDGRPYDTSDSYIFTKASISMVDKAGVTAKHGDHFHYMGFGELEQDELNQVEAWLKEHQQDQDIKASLVQIKVGQSLFEPKNVLTKKTENGKVGYLVRENGEEIFYDRNHLDWTQIAFAEQELMLKDTSNYKYDVAKSTIEPRLAVQVSSLPMHAGNATFDTGKEFIIPHIDHIHVVPYLWLNEEQIATIKYVMLHPEARPNIWSNPGHEEVGTVIANSTPKEKRAGLANWQIIHTAEEVQEAIKAGRYATNDGYIFEANDVLTPGTRVWSDNSFSIPRPGGESMRNISKDQLSDAEWQKVQEVLASKKASATPPKAVETLETDQENADKEGPLATETQTEPASEDKAKDSLDDVSGEEKAEGSNPFGMDQASFKANLAAIASKAGLQVNQLIVNASGVQHYDQNGDLVTYDIHTMQKK</sequence>
<name>A0A3L8GRR6_STRIN</name>
<organism evidence="3 5">
    <name type="scientific">Streptococcus iniae</name>
    <name type="common">Streptococcus shiloi</name>
    <dbReference type="NCBI Taxonomy" id="1346"/>
    <lineage>
        <taxon>Bacteria</taxon>
        <taxon>Bacillati</taxon>
        <taxon>Bacillota</taxon>
        <taxon>Bacilli</taxon>
        <taxon>Lactobacillales</taxon>
        <taxon>Streptococcaceae</taxon>
        <taxon>Streptococcus</taxon>
    </lineage>
</organism>
<dbReference type="Gene3D" id="3.10.50.90">
    <property type="match status" value="6"/>
</dbReference>
<reference evidence="3 5" key="2">
    <citation type="submission" date="2018-06" db="EMBL/GenBank/DDBJ databases">
        <title>Mutators as drivers of adaptation in pathogenic bacteria and a risk factor for host jumps and vaccine escape.</title>
        <authorList>
            <person name="Barnes A.C."/>
            <person name="Silayeva O."/>
        </authorList>
    </citation>
    <scope>NUCLEOTIDE SEQUENCE [LARGE SCALE GENOMIC DNA]</scope>
    <source>
        <strain evidence="3 5">QMA0445</strain>
    </source>
</reference>